<organism evidence="5 6">
    <name type="scientific">Mesorhizobium jarvisii</name>
    <dbReference type="NCBI Taxonomy" id="1777867"/>
    <lineage>
        <taxon>Bacteria</taxon>
        <taxon>Pseudomonadati</taxon>
        <taxon>Pseudomonadota</taxon>
        <taxon>Alphaproteobacteria</taxon>
        <taxon>Hyphomicrobiales</taxon>
        <taxon>Phyllobacteriaceae</taxon>
        <taxon>Mesorhizobium</taxon>
    </lineage>
</organism>
<reference evidence="5 6" key="1">
    <citation type="submission" date="2018-09" db="EMBL/GenBank/DDBJ databases">
        <title>Mesorhizobium carmichaelinearum sp. nov. isolated from Carmichaelinea spp. root nodules in New Zealand.</title>
        <authorList>
            <person name="De Meyer S.E."/>
        </authorList>
    </citation>
    <scope>NUCLEOTIDE SEQUENCE [LARGE SCALE GENOMIC DNA]</scope>
    <source>
        <strain evidence="5 6">LMG 28313</strain>
    </source>
</reference>
<evidence type="ECO:0000259" key="4">
    <source>
        <dbReference type="Pfam" id="PF13407"/>
    </source>
</evidence>
<sequence length="425" mass="44384">MDRIGHAACPRRGCQLAGCCREDGDDRRLSLQPAQPAVAQSPRSAVALANPNPCGRFDSIQLPAEVADGRSNGMQRADAAMPPGCVLPVSSVARPLVAGLGPHGERPASPELLRPSADMLERARERAFRVAIVLHTTASDWAQRQIAGIKAGLEQAGAVVVDIVDCGYDPATQIAAIERLVLSKPDAVISIPVGSTAVAAAFRKLAVAGIKLVLLDNAPSGLLQETDYVSVISSDNFGLGQIAASLISPHIRQNGTVCVAAYNVDFFATAQREIAFGKWMRHERPDITLTQLKFEVPANAGSAVGLYLDANPDLDGLFVVWDEPAVASLPAFSGRSRIPVMTTVDLGSAIAEALREGTIVKGVAAQRPFEQGEIAAAAAIVGLTGNAVPPWIVLPGVAVTSGNVAEVYEHVGGAPSFYSADVTRG</sequence>
<dbReference type="EMBL" id="QZXA01000012">
    <property type="protein sequence ID" value="RJT29966.1"/>
    <property type="molecule type" value="Genomic_DNA"/>
</dbReference>
<dbReference type="CDD" id="cd06316">
    <property type="entry name" value="PBP1_ABC_sugar_binding-like"/>
    <property type="match status" value="1"/>
</dbReference>
<dbReference type="AlphaFoldDB" id="A0A6M7TFG8"/>
<evidence type="ECO:0000256" key="2">
    <source>
        <dbReference type="ARBA" id="ARBA00007639"/>
    </source>
</evidence>
<evidence type="ECO:0000313" key="5">
    <source>
        <dbReference type="EMBL" id="RJT29966.1"/>
    </source>
</evidence>
<evidence type="ECO:0000256" key="3">
    <source>
        <dbReference type="ARBA" id="ARBA00022729"/>
    </source>
</evidence>
<dbReference type="GO" id="GO:0030313">
    <property type="term" value="C:cell envelope"/>
    <property type="evidence" value="ECO:0007669"/>
    <property type="project" value="UniProtKB-SubCell"/>
</dbReference>
<feature type="domain" description="Periplasmic binding protein" evidence="4">
    <location>
        <begin position="130"/>
        <end position="383"/>
    </location>
</feature>
<comment type="caution">
    <text evidence="5">The sequence shown here is derived from an EMBL/GenBank/DDBJ whole genome shotgun (WGS) entry which is preliminary data.</text>
</comment>
<protein>
    <submittedName>
        <fullName evidence="5">Sugar ABC transporter substrate-binding protein</fullName>
    </submittedName>
</protein>
<gene>
    <name evidence="5" type="ORF">D3242_27195</name>
</gene>
<name>A0A6M7TFG8_9HYPH</name>
<comment type="subcellular location">
    <subcellularLocation>
        <location evidence="1">Cell envelope</location>
    </subcellularLocation>
</comment>
<dbReference type="SUPFAM" id="SSF53822">
    <property type="entry name" value="Periplasmic binding protein-like I"/>
    <property type="match status" value="1"/>
</dbReference>
<proteinExistence type="inferred from homology"/>
<comment type="similarity">
    <text evidence="2">Belongs to the bacterial solute-binding protein 2 family.</text>
</comment>
<dbReference type="InterPro" id="IPR025997">
    <property type="entry name" value="SBP_2_dom"/>
</dbReference>
<dbReference type="InterPro" id="IPR028082">
    <property type="entry name" value="Peripla_BP_I"/>
</dbReference>
<dbReference type="GO" id="GO:0030246">
    <property type="term" value="F:carbohydrate binding"/>
    <property type="evidence" value="ECO:0007669"/>
    <property type="project" value="UniProtKB-ARBA"/>
</dbReference>
<dbReference type="Proteomes" id="UP000275530">
    <property type="component" value="Unassembled WGS sequence"/>
</dbReference>
<evidence type="ECO:0000313" key="6">
    <source>
        <dbReference type="Proteomes" id="UP000275530"/>
    </source>
</evidence>
<dbReference type="PANTHER" id="PTHR46847:SF1">
    <property type="entry name" value="D-ALLOSE-BINDING PERIPLASMIC PROTEIN-RELATED"/>
    <property type="match status" value="1"/>
</dbReference>
<keyword evidence="3" id="KW-0732">Signal</keyword>
<keyword evidence="6" id="KW-1185">Reference proteome</keyword>
<accession>A0A6M7TFG8</accession>
<dbReference type="PANTHER" id="PTHR46847">
    <property type="entry name" value="D-ALLOSE-BINDING PERIPLASMIC PROTEIN-RELATED"/>
    <property type="match status" value="1"/>
</dbReference>
<evidence type="ECO:0000256" key="1">
    <source>
        <dbReference type="ARBA" id="ARBA00004196"/>
    </source>
</evidence>
<dbReference type="Gene3D" id="3.40.50.2300">
    <property type="match status" value="2"/>
</dbReference>
<dbReference type="Pfam" id="PF13407">
    <property type="entry name" value="Peripla_BP_4"/>
    <property type="match status" value="1"/>
</dbReference>